<accession>A0AAU6WRU8</accession>
<dbReference type="EMBL" id="CP154834">
    <property type="protein sequence ID" value="XAO75189.1"/>
    <property type="molecule type" value="Genomic_DNA"/>
</dbReference>
<evidence type="ECO:0008006" key="3">
    <source>
        <dbReference type="Google" id="ProtNLM"/>
    </source>
</evidence>
<sequence length="87" mass="9426">METFTRVLIYWSLFAAARLGNSRGLSATISSPLPLQTPETYLLKSDAGILPIAYVGSTEPIFTVPLSRPNRRPFALILMCAPTGKSA</sequence>
<dbReference type="Proteomes" id="UP001463665">
    <property type="component" value="Chromosome"/>
</dbReference>
<dbReference type="RefSeq" id="WP_345767002.1">
    <property type="nucleotide sequence ID" value="NZ_CP154834.1"/>
</dbReference>
<proteinExistence type="predicted"/>
<evidence type="ECO:0000313" key="1">
    <source>
        <dbReference type="EMBL" id="XAO75189.1"/>
    </source>
</evidence>
<protein>
    <recommendedName>
        <fullName evidence="3">Secreted protein</fullName>
    </recommendedName>
</protein>
<evidence type="ECO:0000313" key="2">
    <source>
        <dbReference type="Proteomes" id="UP001463665"/>
    </source>
</evidence>
<keyword evidence="2" id="KW-1185">Reference proteome</keyword>
<reference evidence="1 2" key="1">
    <citation type="submission" date="2024-04" db="EMBL/GenBank/DDBJ databases">
        <title>Genome sequencing and assembly of rice foliar adapted Chryseobacterium endophyticum OsEnb-ALM-A6.</title>
        <authorList>
            <person name="Kumar S."/>
            <person name="Javed M."/>
            <person name="Chouhan V."/>
            <person name="Charishma K."/>
            <person name="Patel A."/>
            <person name="Kumar M."/>
            <person name="Sahu K.P."/>
            <person name="Kumar A."/>
        </authorList>
    </citation>
    <scope>NUCLEOTIDE SEQUENCE [LARGE SCALE GENOMIC DNA]</scope>
    <source>
        <strain evidence="1 2">OsEnb-ALM-A6</strain>
    </source>
</reference>
<name>A0AAU6WRU8_9FLAO</name>
<organism evidence="1 2">
    <name type="scientific">Chryseobacterium endophyticum</name>
    <dbReference type="NCBI Taxonomy" id="1854762"/>
    <lineage>
        <taxon>Bacteria</taxon>
        <taxon>Pseudomonadati</taxon>
        <taxon>Bacteroidota</taxon>
        <taxon>Flavobacteriia</taxon>
        <taxon>Flavobacteriales</taxon>
        <taxon>Weeksellaceae</taxon>
        <taxon>Chryseobacterium group</taxon>
        <taxon>Chryseobacterium</taxon>
    </lineage>
</organism>
<dbReference type="AlphaFoldDB" id="A0AAU6WRU8"/>
<gene>
    <name evidence="1" type="ORF">AAFP95_04225</name>
</gene>